<dbReference type="AlphaFoldDB" id="A0A2W7QDT1"/>
<keyword evidence="1" id="KW-0732">Signal</keyword>
<reference evidence="2 3" key="1">
    <citation type="submission" date="2018-06" db="EMBL/GenBank/DDBJ databases">
        <title>Genomic Encyclopedia of Archaeal and Bacterial Type Strains, Phase II (KMG-II): from individual species to whole genera.</title>
        <authorList>
            <person name="Goeker M."/>
        </authorList>
    </citation>
    <scope>NUCLEOTIDE SEQUENCE [LARGE SCALE GENOMIC DNA]</scope>
    <source>
        <strain evidence="2 3">DSM 19830</strain>
    </source>
</reference>
<dbReference type="EMBL" id="QKZT01000033">
    <property type="protein sequence ID" value="PZX46381.1"/>
    <property type="molecule type" value="Genomic_DNA"/>
</dbReference>
<keyword evidence="3" id="KW-1185">Reference proteome</keyword>
<name>A0A2W7QDT1_9BACT</name>
<proteinExistence type="predicted"/>
<evidence type="ECO:0000313" key="3">
    <source>
        <dbReference type="Proteomes" id="UP000248882"/>
    </source>
</evidence>
<sequence length="69" mass="7349">MKKMMILTFAVLGMVLGSFAVVQPVKAVEMPSVDDCDHFTDEQGCSYAVCGECLAWQCPGGSTIIDCGI</sequence>
<evidence type="ECO:0000256" key="1">
    <source>
        <dbReference type="SAM" id="SignalP"/>
    </source>
</evidence>
<evidence type="ECO:0000313" key="2">
    <source>
        <dbReference type="EMBL" id="PZX46381.1"/>
    </source>
</evidence>
<feature type="chain" id="PRO_5015941261" evidence="1">
    <location>
        <begin position="21"/>
        <end position="69"/>
    </location>
</feature>
<gene>
    <name evidence="2" type="ORF">LV85_04337</name>
</gene>
<protein>
    <submittedName>
        <fullName evidence="2">Uncharacterized protein</fullName>
    </submittedName>
</protein>
<feature type="signal peptide" evidence="1">
    <location>
        <begin position="1"/>
        <end position="20"/>
    </location>
</feature>
<accession>A0A2W7QDT1</accession>
<comment type="caution">
    <text evidence="2">The sequence shown here is derived from an EMBL/GenBank/DDBJ whole genome shotgun (WGS) entry which is preliminary data.</text>
</comment>
<organism evidence="2 3">
    <name type="scientific">Algoriphagus chordae</name>
    <dbReference type="NCBI Taxonomy" id="237019"/>
    <lineage>
        <taxon>Bacteria</taxon>
        <taxon>Pseudomonadati</taxon>
        <taxon>Bacteroidota</taxon>
        <taxon>Cytophagia</taxon>
        <taxon>Cytophagales</taxon>
        <taxon>Cyclobacteriaceae</taxon>
        <taxon>Algoriphagus</taxon>
    </lineage>
</organism>
<dbReference type="Proteomes" id="UP000248882">
    <property type="component" value="Unassembled WGS sequence"/>
</dbReference>